<reference evidence="10 11" key="1">
    <citation type="submission" date="2016-07" db="EMBL/GenBank/DDBJ databases">
        <title>Characterization of isolates of Eisenbergiella tayi derived from blood cultures, using whole genome sequencing.</title>
        <authorList>
            <person name="Burdz T."/>
            <person name="Wiebe D."/>
            <person name="Huynh C."/>
            <person name="Bernard K."/>
        </authorList>
    </citation>
    <scope>NUCLEOTIDE SEQUENCE [LARGE SCALE GENOMIC DNA]</scope>
    <source>
        <strain evidence="10 11">NML 120489</strain>
    </source>
</reference>
<name>A0A1E3ALM6_9FIRM</name>
<evidence type="ECO:0000256" key="2">
    <source>
        <dbReference type="ARBA" id="ARBA00022448"/>
    </source>
</evidence>
<keyword evidence="2" id="KW-0813">Transport</keyword>
<feature type="domain" description="Potassium channel" evidence="9">
    <location>
        <begin position="139"/>
        <end position="209"/>
    </location>
</feature>
<dbReference type="InterPro" id="IPR027359">
    <property type="entry name" value="Volt_channel_dom_sf"/>
</dbReference>
<gene>
    <name evidence="10" type="primary">kcsA</name>
    <name evidence="10" type="ORF">BEH84_04032</name>
</gene>
<feature type="transmembrane region" description="Helical" evidence="8">
    <location>
        <begin position="34"/>
        <end position="57"/>
    </location>
</feature>
<dbReference type="EMBL" id="MCGI01000004">
    <property type="protein sequence ID" value="ODM09665.1"/>
    <property type="molecule type" value="Genomic_DNA"/>
</dbReference>
<dbReference type="InterPro" id="IPR013099">
    <property type="entry name" value="K_chnl_dom"/>
</dbReference>
<evidence type="ECO:0000256" key="6">
    <source>
        <dbReference type="ARBA" id="ARBA00023136"/>
    </source>
</evidence>
<dbReference type="AlphaFoldDB" id="A0A1E3ALM6"/>
<feature type="transmembrane region" description="Helical" evidence="8">
    <location>
        <begin position="133"/>
        <end position="152"/>
    </location>
</feature>
<dbReference type="Gene3D" id="1.10.287.70">
    <property type="match status" value="1"/>
</dbReference>
<dbReference type="PANTHER" id="PTHR11537">
    <property type="entry name" value="VOLTAGE-GATED POTASSIUM CHANNEL"/>
    <property type="match status" value="1"/>
</dbReference>
<dbReference type="GO" id="GO:0001508">
    <property type="term" value="P:action potential"/>
    <property type="evidence" value="ECO:0007669"/>
    <property type="project" value="TreeGrafter"/>
</dbReference>
<dbReference type="GO" id="GO:0005249">
    <property type="term" value="F:voltage-gated potassium channel activity"/>
    <property type="evidence" value="ECO:0007669"/>
    <property type="project" value="InterPro"/>
</dbReference>
<keyword evidence="5" id="KW-0406">Ion transport</keyword>
<evidence type="ECO:0000256" key="4">
    <source>
        <dbReference type="ARBA" id="ARBA00022989"/>
    </source>
</evidence>
<keyword evidence="3 8" id="KW-0812">Transmembrane</keyword>
<evidence type="ECO:0000256" key="3">
    <source>
        <dbReference type="ARBA" id="ARBA00022692"/>
    </source>
</evidence>
<dbReference type="Gene3D" id="1.20.120.350">
    <property type="entry name" value="Voltage-gated potassium channels. Chain C"/>
    <property type="match status" value="1"/>
</dbReference>
<dbReference type="SUPFAM" id="SSF81324">
    <property type="entry name" value="Voltage-gated potassium channels"/>
    <property type="match status" value="1"/>
</dbReference>
<evidence type="ECO:0000256" key="8">
    <source>
        <dbReference type="SAM" id="Phobius"/>
    </source>
</evidence>
<feature type="transmembrane region" description="Helical" evidence="8">
    <location>
        <begin position="185"/>
        <end position="211"/>
    </location>
</feature>
<keyword evidence="4 8" id="KW-1133">Transmembrane helix</keyword>
<dbReference type="GeneID" id="93301996"/>
<evidence type="ECO:0000313" key="11">
    <source>
        <dbReference type="Proteomes" id="UP000095003"/>
    </source>
</evidence>
<accession>A0A1E3ALM6</accession>
<dbReference type="GO" id="GO:0008076">
    <property type="term" value="C:voltage-gated potassium channel complex"/>
    <property type="evidence" value="ECO:0007669"/>
    <property type="project" value="InterPro"/>
</dbReference>
<evidence type="ECO:0000256" key="1">
    <source>
        <dbReference type="ARBA" id="ARBA00004141"/>
    </source>
</evidence>
<evidence type="ECO:0000313" key="10">
    <source>
        <dbReference type="EMBL" id="ODM09665.1"/>
    </source>
</evidence>
<keyword evidence="6 8" id="KW-0472">Membrane</keyword>
<dbReference type="PATRIC" id="fig|1432052.3.peg.4468"/>
<evidence type="ECO:0000259" key="9">
    <source>
        <dbReference type="Pfam" id="PF07885"/>
    </source>
</evidence>
<dbReference type="InterPro" id="IPR028325">
    <property type="entry name" value="VG_K_chnl"/>
</dbReference>
<evidence type="ECO:0000256" key="5">
    <source>
        <dbReference type="ARBA" id="ARBA00023065"/>
    </source>
</evidence>
<keyword evidence="7 10" id="KW-0407">Ion channel</keyword>
<dbReference type="RefSeq" id="WP_242880620.1">
    <property type="nucleotide sequence ID" value="NZ_JBKXXQ010000038.1"/>
</dbReference>
<comment type="caution">
    <text evidence="10">The sequence shown here is derived from an EMBL/GenBank/DDBJ whole genome shotgun (WGS) entry which is preliminary data.</text>
</comment>
<comment type="subcellular location">
    <subcellularLocation>
        <location evidence="1">Membrane</location>
        <topology evidence="1">Multi-pass membrane protein</topology>
    </subcellularLocation>
</comment>
<dbReference type="Proteomes" id="UP000095003">
    <property type="component" value="Unassembled WGS sequence"/>
</dbReference>
<evidence type="ECO:0000256" key="7">
    <source>
        <dbReference type="ARBA" id="ARBA00023303"/>
    </source>
</evidence>
<sequence length="253" mass="27951">MKKNAATFYELAMSLLAAVSVAFAIIDINSGLSVSLSTVDNLILLIFVFDYFIRLILSKDKISFIKSNVLDLIAIIPFNSAFRIFRIAKLAKLARISKITKLGKFSKLSRLFAYSLRFMNKIKCFLNTNGFKYILSITAFLIVIGGIAIHFTEGMSFSDGFWWAFVTATTVGYGDISPSSNSGRLVAMLLMLVGIGLIGSLTSTITSFFLYHSKPSSVADETVENIKARLDDVTSLTDEDIDNICKILKTLNK</sequence>
<proteinExistence type="predicted"/>
<dbReference type="PANTHER" id="PTHR11537:SF254">
    <property type="entry name" value="POTASSIUM VOLTAGE-GATED CHANNEL PROTEIN SHAB"/>
    <property type="match status" value="1"/>
</dbReference>
<organism evidence="10 11">
    <name type="scientific">Eisenbergiella tayi</name>
    <dbReference type="NCBI Taxonomy" id="1432052"/>
    <lineage>
        <taxon>Bacteria</taxon>
        <taxon>Bacillati</taxon>
        <taxon>Bacillota</taxon>
        <taxon>Clostridia</taxon>
        <taxon>Lachnospirales</taxon>
        <taxon>Lachnospiraceae</taxon>
        <taxon>Eisenbergiella</taxon>
    </lineage>
</organism>
<protein>
    <submittedName>
        <fullName evidence="10">pH-gated potassium channel KcsA</fullName>
    </submittedName>
</protein>
<dbReference type="PRINTS" id="PR00169">
    <property type="entry name" value="KCHANNEL"/>
</dbReference>
<dbReference type="Pfam" id="PF07885">
    <property type="entry name" value="Ion_trans_2"/>
    <property type="match status" value="1"/>
</dbReference>